<evidence type="ECO:0000313" key="4">
    <source>
        <dbReference type="EMBL" id="PSK95261.1"/>
    </source>
</evidence>
<evidence type="ECO:0000256" key="1">
    <source>
        <dbReference type="SAM" id="Coils"/>
    </source>
</evidence>
<evidence type="ECO:0000259" key="3">
    <source>
        <dbReference type="PROSITE" id="PS51688"/>
    </source>
</evidence>
<feature type="coiled-coil region" evidence="1">
    <location>
        <begin position="435"/>
        <end position="469"/>
    </location>
</feature>
<keyword evidence="2" id="KW-0732">Signal</keyword>
<dbReference type="Proteomes" id="UP000240572">
    <property type="component" value="Unassembled WGS sequence"/>
</dbReference>
<evidence type="ECO:0000313" key="5">
    <source>
        <dbReference type="Proteomes" id="UP000240572"/>
    </source>
</evidence>
<evidence type="ECO:0000256" key="2">
    <source>
        <dbReference type="SAM" id="SignalP"/>
    </source>
</evidence>
<dbReference type="EMBL" id="PYGD01000001">
    <property type="protein sequence ID" value="PSK95261.1"/>
    <property type="molecule type" value="Genomic_DNA"/>
</dbReference>
<comment type="caution">
    <text evidence="4">The sequence shown here is derived from an EMBL/GenBank/DDBJ whole genome shotgun (WGS) entry which is preliminary data.</text>
</comment>
<keyword evidence="1" id="KW-0175">Coiled coil</keyword>
<dbReference type="CDD" id="cd12820">
    <property type="entry name" value="LbR_YadA-like"/>
    <property type="match status" value="1"/>
</dbReference>
<dbReference type="InterPro" id="IPR011049">
    <property type="entry name" value="Serralysin-like_metalloprot_C"/>
</dbReference>
<protein>
    <recommendedName>
        <fullName evidence="3">Peptidase S74 domain-containing protein</fullName>
    </recommendedName>
</protein>
<dbReference type="RefSeq" id="WP_106521924.1">
    <property type="nucleotide sequence ID" value="NZ_PYGD01000001.1"/>
</dbReference>
<gene>
    <name evidence="4" type="ORF">B0I18_1011427</name>
</gene>
<feature type="signal peptide" evidence="2">
    <location>
        <begin position="1"/>
        <end position="20"/>
    </location>
</feature>
<accession>A0A2P8DDE6</accession>
<dbReference type="InterPro" id="IPR030392">
    <property type="entry name" value="S74_ICA"/>
</dbReference>
<dbReference type="OrthoDB" id="925207at2"/>
<proteinExistence type="predicted"/>
<dbReference type="PROSITE" id="PS51688">
    <property type="entry name" value="ICA"/>
    <property type="match status" value="1"/>
</dbReference>
<sequence>MKKYILFALCAVLGAGPALAQGIAVNGDGADPDASAMLDVKSTTKGFLAPRMTLAQRDAIAAPATGLIIYQTDGVTGFYFYNAGWKPVADHLGNHIATQNIQLNGNRLTNNADTSIGLSLNNRGALRLRAKPISVIPADTVAKDNFVLGSDGSLLAMGKYLTGPMPATGPGMRFMWYPAKGAIRSGNATGTEWDSLNIKDYSVAMGNQVTASGYGAFAMGDQVTVSSTVGTGFGSAVRVTGTAAFSAGASNVAGGFCSTVIGYTDSAMGQGCVALGYRMLAAQDYSVAIGYRGRAIHEGSLVLSDASSLSATLSSYTTSSANNQFTSRYAGGYRLFTNDDMTVGVSLTPSDNSWNIISDSTKKERYLKADGEAMLVKLRGMRLGSWNYKSSPAMRHYGPMAQEFYAAYGKDAYGTIGNDTTINQANLEGAMMIMIKALETRTADQASEIARLKAKNETLTAQLAEAGNIKEEWQVLMDLLRQQEATRSLPEKIGAVLEARKNTVAGR</sequence>
<dbReference type="Gene3D" id="2.150.10.10">
    <property type="entry name" value="Serralysin-like metalloprotease, C-terminal"/>
    <property type="match status" value="1"/>
</dbReference>
<dbReference type="Pfam" id="PF05658">
    <property type="entry name" value="YadA_head"/>
    <property type="match status" value="1"/>
</dbReference>
<name>A0A2P8DDE6_9BACT</name>
<organism evidence="4 5">
    <name type="scientific">Taibaiella chishuiensis</name>
    <dbReference type="NCBI Taxonomy" id="1434707"/>
    <lineage>
        <taxon>Bacteria</taxon>
        <taxon>Pseudomonadati</taxon>
        <taxon>Bacteroidota</taxon>
        <taxon>Chitinophagia</taxon>
        <taxon>Chitinophagales</taxon>
        <taxon>Chitinophagaceae</taxon>
        <taxon>Taibaiella</taxon>
    </lineage>
</organism>
<dbReference type="SUPFAM" id="SSF101967">
    <property type="entry name" value="Adhesin YadA, collagen-binding domain"/>
    <property type="match status" value="1"/>
</dbReference>
<keyword evidence="5" id="KW-1185">Reference proteome</keyword>
<dbReference type="InterPro" id="IPR008640">
    <property type="entry name" value="Adhesin_Head_dom"/>
</dbReference>
<feature type="chain" id="PRO_5015197475" description="Peptidase S74 domain-containing protein" evidence="2">
    <location>
        <begin position="21"/>
        <end position="507"/>
    </location>
</feature>
<dbReference type="GO" id="GO:0019867">
    <property type="term" value="C:outer membrane"/>
    <property type="evidence" value="ECO:0007669"/>
    <property type="project" value="InterPro"/>
</dbReference>
<feature type="domain" description="Peptidase S74" evidence="3">
    <location>
        <begin position="358"/>
        <end position="456"/>
    </location>
</feature>
<reference evidence="4 5" key="1">
    <citation type="submission" date="2018-03" db="EMBL/GenBank/DDBJ databases">
        <title>Genomic Encyclopedia of Type Strains, Phase III (KMG-III): the genomes of soil and plant-associated and newly described type strains.</title>
        <authorList>
            <person name="Whitman W."/>
        </authorList>
    </citation>
    <scope>NUCLEOTIDE SEQUENCE [LARGE SCALE GENOMIC DNA]</scope>
    <source>
        <strain evidence="4 5">CGMCC 1.12700</strain>
    </source>
</reference>
<dbReference type="Pfam" id="PF13884">
    <property type="entry name" value="Peptidase_S74"/>
    <property type="match status" value="1"/>
</dbReference>
<dbReference type="AlphaFoldDB" id="A0A2P8DDE6"/>